<reference evidence="12" key="1">
    <citation type="journal article" date="2020" name="mSystems">
        <title>Genome- and Community-Level Interaction Insights into Carbon Utilization and Element Cycling Functions of Hydrothermarchaeota in Hydrothermal Sediment.</title>
        <authorList>
            <person name="Zhou Z."/>
            <person name="Liu Y."/>
            <person name="Xu W."/>
            <person name="Pan J."/>
            <person name="Luo Z.H."/>
            <person name="Li M."/>
        </authorList>
    </citation>
    <scope>NUCLEOTIDE SEQUENCE [LARGE SCALE GENOMIC DNA]</scope>
    <source>
        <strain evidence="12">SpSt-769</strain>
    </source>
</reference>
<protein>
    <recommendedName>
        <fullName evidence="10">8-amino-7-ketopelargonate synthase</fullName>
        <ecNumber evidence="10">2.3.1.47</ecNumber>
    </recommendedName>
</protein>
<evidence type="ECO:0000259" key="11">
    <source>
        <dbReference type="Pfam" id="PF00155"/>
    </source>
</evidence>
<dbReference type="CDD" id="cd06454">
    <property type="entry name" value="KBL_like"/>
    <property type="match status" value="1"/>
</dbReference>
<evidence type="ECO:0000256" key="9">
    <source>
        <dbReference type="PIRSR" id="PIRSR604723-51"/>
    </source>
</evidence>
<comment type="catalytic activity">
    <reaction evidence="8 10">
        <text>6-carboxyhexanoyl-[ACP] + L-alanine + H(+) = (8S)-8-amino-7-oxononanoate + holo-[ACP] + CO2</text>
        <dbReference type="Rhea" id="RHEA:42288"/>
        <dbReference type="Rhea" id="RHEA-COMP:9685"/>
        <dbReference type="Rhea" id="RHEA-COMP:9955"/>
        <dbReference type="ChEBI" id="CHEBI:15378"/>
        <dbReference type="ChEBI" id="CHEBI:16526"/>
        <dbReference type="ChEBI" id="CHEBI:57972"/>
        <dbReference type="ChEBI" id="CHEBI:64479"/>
        <dbReference type="ChEBI" id="CHEBI:78846"/>
        <dbReference type="ChEBI" id="CHEBI:149468"/>
        <dbReference type="EC" id="2.3.1.47"/>
    </reaction>
</comment>
<comment type="pathway">
    <text evidence="2 10">Cofactor biosynthesis; biotin biosynthesis.</text>
</comment>
<evidence type="ECO:0000313" key="12">
    <source>
        <dbReference type="EMBL" id="HGH60303.1"/>
    </source>
</evidence>
<dbReference type="AlphaFoldDB" id="A0A7C4AQZ8"/>
<dbReference type="InterPro" id="IPR050087">
    <property type="entry name" value="AON_synthase_class-II"/>
</dbReference>
<proteinExistence type="inferred from homology"/>
<organism evidence="12">
    <name type="scientific">Desulfomonile tiedjei</name>
    <dbReference type="NCBI Taxonomy" id="2358"/>
    <lineage>
        <taxon>Bacteria</taxon>
        <taxon>Pseudomonadati</taxon>
        <taxon>Thermodesulfobacteriota</taxon>
        <taxon>Desulfomonilia</taxon>
        <taxon>Desulfomonilales</taxon>
        <taxon>Desulfomonilaceae</taxon>
        <taxon>Desulfomonile</taxon>
    </lineage>
</organism>
<sequence>MSARCSTSVGTQSPEKGQWEEELKAIERKGLLRTMPLVSGMPGRLIMVDHRVALNFSSNNYLGLAGHEKVIEAALDAARRYGVGSTASRLIAGNSEIFRQLEDFIAQWKRTEAALVFGSGYQANVGIISSLMDERDLIVSDELNHASIIDGCRLSRARVAIYRHVDADDAEQALKRYPGRRKLLVTESVFSMDGDAAPLQDLSFICRRRGAMLMVDEAHATGIRGPQGSGLAAELDVIPEIQMGTLGKAVGVAGAYVAGEKSLINFLINTSRSLIYTTAPPPMTAAAALAALHIIRSPEGERRRAQLYENANEFHRRLKETRSVSNAVSAVASHIAPVVIGPSDATMRISRECLRNGVFAHGIRYPTVPEGSARLRFTLMSDHTKEDLAKAVSVLSDAAATITLHHSRECLC</sequence>
<gene>
    <name evidence="12" type="primary">bioF</name>
    <name evidence="12" type="ORF">ENV54_03275</name>
</gene>
<dbReference type="InterPro" id="IPR004723">
    <property type="entry name" value="AONS_Archaea/Proteobacteria"/>
</dbReference>
<dbReference type="PANTHER" id="PTHR13693">
    <property type="entry name" value="CLASS II AMINOTRANSFERASE/8-AMINO-7-OXONONANOATE SYNTHASE"/>
    <property type="match status" value="1"/>
</dbReference>
<evidence type="ECO:0000256" key="2">
    <source>
        <dbReference type="ARBA" id="ARBA00004746"/>
    </source>
</evidence>
<dbReference type="Gene3D" id="3.40.640.10">
    <property type="entry name" value="Type I PLP-dependent aspartate aminotransferase-like (Major domain)"/>
    <property type="match status" value="1"/>
</dbReference>
<dbReference type="Gene3D" id="3.90.1150.10">
    <property type="entry name" value="Aspartate Aminotransferase, domain 1"/>
    <property type="match status" value="1"/>
</dbReference>
<dbReference type="PROSITE" id="PS00599">
    <property type="entry name" value="AA_TRANSFER_CLASS_2"/>
    <property type="match status" value="1"/>
</dbReference>
<dbReference type="GO" id="GO:0030170">
    <property type="term" value="F:pyridoxal phosphate binding"/>
    <property type="evidence" value="ECO:0007669"/>
    <property type="project" value="InterPro"/>
</dbReference>
<comment type="function">
    <text evidence="10">Catalyzes the decarboxylative condensation of pimeloyl-[acyl-carrier protein] and L-alanine to produce 8-amino-7-oxononanoate (AON), [acyl-carrier protein], and carbon dioxide.</text>
</comment>
<evidence type="ECO:0000256" key="10">
    <source>
        <dbReference type="RuleBase" id="RU003693"/>
    </source>
</evidence>
<accession>A0A7C4AQZ8</accession>
<dbReference type="SUPFAM" id="SSF53383">
    <property type="entry name" value="PLP-dependent transferases"/>
    <property type="match status" value="1"/>
</dbReference>
<comment type="subunit">
    <text evidence="4 10">Homodimer.</text>
</comment>
<feature type="domain" description="Aminotransferase class I/classII large" evidence="11">
    <location>
        <begin position="54"/>
        <end position="394"/>
    </location>
</feature>
<dbReference type="InterPro" id="IPR001917">
    <property type="entry name" value="Aminotrans_II_pyridoxalP_BS"/>
</dbReference>
<dbReference type="PANTHER" id="PTHR13693:SF100">
    <property type="entry name" value="8-AMINO-7-OXONONANOATE SYNTHASE"/>
    <property type="match status" value="1"/>
</dbReference>
<dbReference type="UniPathway" id="UPA00078"/>
<keyword evidence="7 9" id="KW-0663">Pyridoxal phosphate</keyword>
<comment type="caution">
    <text evidence="12">The sequence shown here is derived from an EMBL/GenBank/DDBJ whole genome shotgun (WGS) entry which is preliminary data.</text>
</comment>
<feature type="modified residue" description="N6-(pyridoxal phosphate)lysine" evidence="9">
    <location>
        <position position="248"/>
    </location>
</feature>
<evidence type="ECO:0000256" key="7">
    <source>
        <dbReference type="ARBA" id="ARBA00022898"/>
    </source>
</evidence>
<keyword evidence="5 10" id="KW-0808">Transferase</keyword>
<dbReference type="InterPro" id="IPR015424">
    <property type="entry name" value="PyrdxlP-dep_Trfase"/>
</dbReference>
<evidence type="ECO:0000256" key="5">
    <source>
        <dbReference type="ARBA" id="ARBA00022679"/>
    </source>
</evidence>
<dbReference type="NCBIfam" id="TIGR00858">
    <property type="entry name" value="bioF"/>
    <property type="match status" value="1"/>
</dbReference>
<dbReference type="Pfam" id="PF00155">
    <property type="entry name" value="Aminotran_1_2"/>
    <property type="match status" value="1"/>
</dbReference>
<comment type="similarity">
    <text evidence="3 10">Belongs to the class-II pyridoxal-phosphate-dependent aminotransferase family. BioF subfamily.</text>
</comment>
<keyword evidence="12" id="KW-0012">Acyltransferase</keyword>
<comment type="cofactor">
    <cofactor evidence="1 9 10">
        <name>pyridoxal 5'-phosphate</name>
        <dbReference type="ChEBI" id="CHEBI:597326"/>
    </cofactor>
</comment>
<evidence type="ECO:0000256" key="6">
    <source>
        <dbReference type="ARBA" id="ARBA00022756"/>
    </source>
</evidence>
<dbReference type="GO" id="GO:0009102">
    <property type="term" value="P:biotin biosynthetic process"/>
    <property type="evidence" value="ECO:0007669"/>
    <property type="project" value="UniProtKB-UniRule"/>
</dbReference>
<evidence type="ECO:0000256" key="3">
    <source>
        <dbReference type="ARBA" id="ARBA00010008"/>
    </source>
</evidence>
<dbReference type="InterPro" id="IPR015421">
    <property type="entry name" value="PyrdxlP-dep_Trfase_major"/>
</dbReference>
<evidence type="ECO:0000256" key="8">
    <source>
        <dbReference type="ARBA" id="ARBA00047715"/>
    </source>
</evidence>
<keyword evidence="6" id="KW-0093">Biotin biosynthesis</keyword>
<evidence type="ECO:0000256" key="1">
    <source>
        <dbReference type="ARBA" id="ARBA00001933"/>
    </source>
</evidence>
<dbReference type="EMBL" id="DTGT01000107">
    <property type="protein sequence ID" value="HGH60303.1"/>
    <property type="molecule type" value="Genomic_DNA"/>
</dbReference>
<name>A0A7C4AQZ8_9BACT</name>
<evidence type="ECO:0000256" key="4">
    <source>
        <dbReference type="ARBA" id="ARBA00011738"/>
    </source>
</evidence>
<dbReference type="EC" id="2.3.1.47" evidence="10"/>
<dbReference type="GO" id="GO:0008710">
    <property type="term" value="F:8-amino-7-oxononanoate synthase activity"/>
    <property type="evidence" value="ECO:0007669"/>
    <property type="project" value="UniProtKB-UniRule"/>
</dbReference>
<dbReference type="InterPro" id="IPR015422">
    <property type="entry name" value="PyrdxlP-dep_Trfase_small"/>
</dbReference>
<dbReference type="InterPro" id="IPR004839">
    <property type="entry name" value="Aminotransferase_I/II_large"/>
</dbReference>